<dbReference type="AlphaFoldDB" id="A0A1K1NMS8"/>
<organism evidence="1 2">
    <name type="scientific">Ruminococcus flavefaciens</name>
    <dbReference type="NCBI Taxonomy" id="1265"/>
    <lineage>
        <taxon>Bacteria</taxon>
        <taxon>Bacillati</taxon>
        <taxon>Bacillota</taxon>
        <taxon>Clostridia</taxon>
        <taxon>Eubacteriales</taxon>
        <taxon>Oscillospiraceae</taxon>
        <taxon>Ruminococcus</taxon>
    </lineage>
</organism>
<dbReference type="Proteomes" id="UP000183461">
    <property type="component" value="Unassembled WGS sequence"/>
</dbReference>
<protein>
    <submittedName>
        <fullName evidence="1">Uncharacterized protein</fullName>
    </submittedName>
</protein>
<evidence type="ECO:0000313" key="1">
    <source>
        <dbReference type="EMBL" id="SFW36593.1"/>
    </source>
</evidence>
<dbReference type="InterPro" id="IPR045507">
    <property type="entry name" value="DUF6483"/>
</dbReference>
<reference evidence="1 2" key="1">
    <citation type="submission" date="2016-11" db="EMBL/GenBank/DDBJ databases">
        <authorList>
            <person name="Jaros S."/>
            <person name="Januszkiewicz K."/>
            <person name="Wedrychowicz H."/>
        </authorList>
    </citation>
    <scope>NUCLEOTIDE SEQUENCE [LARGE SCALE GENOMIC DNA]</scope>
    <source>
        <strain evidence="1 2">YL228</strain>
    </source>
</reference>
<dbReference type="RefSeq" id="WP_072300345.1">
    <property type="nucleotide sequence ID" value="NZ_FPIP01000005.1"/>
</dbReference>
<sequence>MYEEDFIMRQIREITAVIAKVLLGKKADSMTLMLHQRERQKVEFLADKVKDGEIQDAVDELNRLADNNTKENLMIGLEFYNQLCELDEDFFVENGYSLVKAREDFESFAEKFGLEQMTELYFGKKAENSNK</sequence>
<proteinExistence type="predicted"/>
<dbReference type="EMBL" id="FPIP01000005">
    <property type="protein sequence ID" value="SFW36593.1"/>
    <property type="molecule type" value="Genomic_DNA"/>
</dbReference>
<name>A0A1K1NMS8_RUMFL</name>
<evidence type="ECO:0000313" key="2">
    <source>
        <dbReference type="Proteomes" id="UP000183461"/>
    </source>
</evidence>
<dbReference type="Pfam" id="PF20092">
    <property type="entry name" value="DUF6483"/>
    <property type="match status" value="1"/>
</dbReference>
<gene>
    <name evidence="1" type="ORF">SAMN02910280_2090</name>
</gene>
<accession>A0A1K1NMS8</accession>